<feature type="compositionally biased region" description="Basic and acidic residues" evidence="1">
    <location>
        <begin position="14"/>
        <end position="25"/>
    </location>
</feature>
<comment type="caution">
    <text evidence="2">The sequence shown here is derived from an EMBL/GenBank/DDBJ whole genome shotgun (WGS) entry which is preliminary data.</text>
</comment>
<organism evidence="2 3">
    <name type="scientific">Lasius niger</name>
    <name type="common">Black garden ant</name>
    <dbReference type="NCBI Taxonomy" id="67767"/>
    <lineage>
        <taxon>Eukaryota</taxon>
        <taxon>Metazoa</taxon>
        <taxon>Ecdysozoa</taxon>
        <taxon>Arthropoda</taxon>
        <taxon>Hexapoda</taxon>
        <taxon>Insecta</taxon>
        <taxon>Pterygota</taxon>
        <taxon>Neoptera</taxon>
        <taxon>Endopterygota</taxon>
        <taxon>Hymenoptera</taxon>
        <taxon>Apocrita</taxon>
        <taxon>Aculeata</taxon>
        <taxon>Formicoidea</taxon>
        <taxon>Formicidae</taxon>
        <taxon>Formicinae</taxon>
        <taxon>Lasius</taxon>
        <taxon>Lasius</taxon>
    </lineage>
</organism>
<feature type="region of interest" description="Disordered" evidence="1">
    <location>
        <begin position="87"/>
        <end position="117"/>
    </location>
</feature>
<dbReference type="Proteomes" id="UP000036403">
    <property type="component" value="Unassembled WGS sequence"/>
</dbReference>
<dbReference type="AlphaFoldDB" id="A0A0J7L2B2"/>
<dbReference type="EMBL" id="LBMM01001183">
    <property type="protein sequence ID" value="KMQ96758.1"/>
    <property type="molecule type" value="Genomic_DNA"/>
</dbReference>
<dbReference type="PaxDb" id="67767-A0A0J7L2B2"/>
<evidence type="ECO:0000313" key="3">
    <source>
        <dbReference type="Proteomes" id="UP000036403"/>
    </source>
</evidence>
<proteinExistence type="predicted"/>
<sequence>MTQRKRNKTGNHYDGFKSDHEETRCLHNNGTETDDSDLSEAARFDHSQADPSIDYDEKRSHDYATSGAFDQIPAEEHDVAQTLDSGNCQKARQHRQQHQETCHHHHHRGNETPGNDHEETHFYSDENTFEFFEASRELQPWYHSAGDEQAALDFRLVYQDRKLVQYERHGEYFSLHWN</sequence>
<keyword evidence="3" id="KW-1185">Reference proteome</keyword>
<reference evidence="2 3" key="1">
    <citation type="submission" date="2015-04" db="EMBL/GenBank/DDBJ databases">
        <title>Lasius niger genome sequencing.</title>
        <authorList>
            <person name="Konorov E.A."/>
            <person name="Nikitin M.A."/>
            <person name="Kirill M.V."/>
            <person name="Chang P."/>
        </authorList>
    </citation>
    <scope>NUCLEOTIDE SEQUENCE [LARGE SCALE GENOMIC DNA]</scope>
    <source>
        <tissue evidence="2">Whole</tissue>
    </source>
</reference>
<feature type="region of interest" description="Disordered" evidence="1">
    <location>
        <begin position="1"/>
        <end position="58"/>
    </location>
</feature>
<protein>
    <submittedName>
        <fullName evidence="2">Uncharacterized protein</fullName>
    </submittedName>
</protein>
<accession>A0A0J7L2B2</accession>
<evidence type="ECO:0000313" key="2">
    <source>
        <dbReference type="EMBL" id="KMQ96758.1"/>
    </source>
</evidence>
<evidence type="ECO:0000256" key="1">
    <source>
        <dbReference type="SAM" id="MobiDB-lite"/>
    </source>
</evidence>
<name>A0A0J7L2B2_LASNI</name>
<gene>
    <name evidence="2" type="ORF">RF55_2940</name>
</gene>